<comment type="catalytic activity">
    <reaction evidence="3">
        <text>[thioredoxin]-dithiol + NADP(+) = [thioredoxin]-disulfide + NADPH + H(+)</text>
        <dbReference type="Rhea" id="RHEA:20345"/>
        <dbReference type="Rhea" id="RHEA-COMP:10698"/>
        <dbReference type="Rhea" id="RHEA-COMP:10700"/>
        <dbReference type="ChEBI" id="CHEBI:15378"/>
        <dbReference type="ChEBI" id="CHEBI:29950"/>
        <dbReference type="ChEBI" id="CHEBI:50058"/>
        <dbReference type="ChEBI" id="CHEBI:57783"/>
        <dbReference type="ChEBI" id="CHEBI:58349"/>
        <dbReference type="EC" id="1.8.1.9"/>
    </reaction>
</comment>
<proteinExistence type="predicted"/>
<evidence type="ECO:0000256" key="4">
    <source>
        <dbReference type="SAM" id="Phobius"/>
    </source>
</evidence>
<dbReference type="InterPro" id="IPR023753">
    <property type="entry name" value="FAD/NAD-binding_dom"/>
</dbReference>
<evidence type="ECO:0000256" key="3">
    <source>
        <dbReference type="ARBA" id="ARBA00048132"/>
    </source>
</evidence>
<evidence type="ECO:0000256" key="2">
    <source>
        <dbReference type="ARBA" id="ARBA00023002"/>
    </source>
</evidence>
<feature type="transmembrane region" description="Helical" evidence="4">
    <location>
        <begin position="6"/>
        <end position="26"/>
    </location>
</feature>
<evidence type="ECO:0000313" key="7">
    <source>
        <dbReference type="Proteomes" id="UP000521748"/>
    </source>
</evidence>
<dbReference type="PANTHER" id="PTHR48105">
    <property type="entry name" value="THIOREDOXIN REDUCTASE 1-RELATED-RELATED"/>
    <property type="match status" value="1"/>
</dbReference>
<dbReference type="InterPro" id="IPR036188">
    <property type="entry name" value="FAD/NAD-bd_sf"/>
</dbReference>
<dbReference type="Proteomes" id="UP000521748">
    <property type="component" value="Unassembled WGS sequence"/>
</dbReference>
<dbReference type="InterPro" id="IPR050097">
    <property type="entry name" value="Ferredoxin-NADP_redctase_2"/>
</dbReference>
<dbReference type="Pfam" id="PF07992">
    <property type="entry name" value="Pyr_redox_2"/>
    <property type="match status" value="1"/>
</dbReference>
<keyword evidence="4" id="KW-1133">Transmembrane helix</keyword>
<dbReference type="AlphaFoldDB" id="A0A7Y9LTK5"/>
<keyword evidence="7" id="KW-1185">Reference proteome</keyword>
<accession>A0A7Y9LTK5</accession>
<keyword evidence="4" id="KW-0472">Membrane</keyword>
<dbReference type="PRINTS" id="PR00368">
    <property type="entry name" value="FADPNR"/>
</dbReference>
<dbReference type="SUPFAM" id="SSF51905">
    <property type="entry name" value="FAD/NAD(P)-binding domain"/>
    <property type="match status" value="1"/>
</dbReference>
<reference evidence="6 7" key="1">
    <citation type="submission" date="2020-07" db="EMBL/GenBank/DDBJ databases">
        <title>Sequencing the genomes of 1000 actinobacteria strains.</title>
        <authorList>
            <person name="Klenk H.-P."/>
        </authorList>
    </citation>
    <scope>NUCLEOTIDE SEQUENCE [LARGE SCALE GENOMIC DNA]</scope>
    <source>
        <strain evidence="6 7">DSM 102047</strain>
    </source>
</reference>
<feature type="domain" description="FAD/NAD(P)-binding" evidence="5">
    <location>
        <begin position="8"/>
        <end position="293"/>
    </location>
</feature>
<protein>
    <submittedName>
        <fullName evidence="6">Thioredoxin reductase</fullName>
    </submittedName>
</protein>
<keyword evidence="2" id="KW-0560">Oxidoreductase</keyword>
<evidence type="ECO:0000259" key="5">
    <source>
        <dbReference type="Pfam" id="PF07992"/>
    </source>
</evidence>
<keyword evidence="4" id="KW-0812">Transmembrane</keyword>
<dbReference type="EMBL" id="JACBYQ010000001">
    <property type="protein sequence ID" value="NYE95339.1"/>
    <property type="molecule type" value="Genomic_DNA"/>
</dbReference>
<evidence type="ECO:0000256" key="1">
    <source>
        <dbReference type="ARBA" id="ARBA00022630"/>
    </source>
</evidence>
<dbReference type="GO" id="GO:0004791">
    <property type="term" value="F:thioredoxin-disulfide reductase (NADPH) activity"/>
    <property type="evidence" value="ECO:0007669"/>
    <property type="project" value="UniProtKB-EC"/>
</dbReference>
<dbReference type="Gene3D" id="3.50.50.60">
    <property type="entry name" value="FAD/NAD(P)-binding domain"/>
    <property type="match status" value="2"/>
</dbReference>
<dbReference type="PRINTS" id="PR00469">
    <property type="entry name" value="PNDRDTASEII"/>
</dbReference>
<sequence length="308" mass="32044">MDNASHIDVIVVGGGLAGLSAALVAARMRLRVVVVDAGKPRNAVAAHSQGYLTRDGASPAELLRLAQEEVAAYGVELLHDEVLVATKTSGEFQLELASGGSLQAGQLVVATGVKDELPELPGLAELWGRDALVCPFCHGWEARDLRTVFWATSGIDLHRAALVSRLTGQLTVVGSQQLIAENAAALEQLVQRGVALQEGEVAALESDGDSAGVPRLRGVRLADGRVLPAQAFYFLSRMQPHDEILRSLGAAMGETPFGPFVRVDQSGQTGVPGLWAAGNVTDPGAQLVHAAAQGYRVGASLAATIALG</sequence>
<organism evidence="6 7">
    <name type="scientific">Psychromicrobium silvestre</name>
    <dbReference type="NCBI Taxonomy" id="1645614"/>
    <lineage>
        <taxon>Bacteria</taxon>
        <taxon>Bacillati</taxon>
        <taxon>Actinomycetota</taxon>
        <taxon>Actinomycetes</taxon>
        <taxon>Micrococcales</taxon>
        <taxon>Micrococcaceae</taxon>
        <taxon>Psychromicrobium</taxon>
    </lineage>
</organism>
<comment type="caution">
    <text evidence="6">The sequence shown here is derived from an EMBL/GenBank/DDBJ whole genome shotgun (WGS) entry which is preliminary data.</text>
</comment>
<name>A0A7Y9LTK5_9MICC</name>
<evidence type="ECO:0000313" key="6">
    <source>
        <dbReference type="EMBL" id="NYE95339.1"/>
    </source>
</evidence>
<gene>
    <name evidence="6" type="ORF">FHU41_001560</name>
</gene>
<keyword evidence="1" id="KW-0285">Flavoprotein</keyword>